<protein>
    <submittedName>
        <fullName evidence="2">Uncharacterized protein</fullName>
    </submittedName>
</protein>
<dbReference type="AlphaFoldDB" id="A0AAQ3XA38"/>
<dbReference type="EMBL" id="CP144752">
    <property type="protein sequence ID" value="WVZ90700.1"/>
    <property type="molecule type" value="Genomic_DNA"/>
</dbReference>
<accession>A0AAQ3XA38</accession>
<name>A0AAQ3XA38_PASNO</name>
<feature type="region of interest" description="Disordered" evidence="1">
    <location>
        <begin position="1"/>
        <end position="96"/>
    </location>
</feature>
<evidence type="ECO:0000313" key="3">
    <source>
        <dbReference type="Proteomes" id="UP001341281"/>
    </source>
</evidence>
<feature type="compositionally biased region" description="Gly residues" evidence="1">
    <location>
        <begin position="16"/>
        <end position="26"/>
    </location>
</feature>
<feature type="compositionally biased region" description="Low complexity" evidence="1">
    <location>
        <begin position="1"/>
        <end position="15"/>
    </location>
</feature>
<feature type="compositionally biased region" description="Basic residues" evidence="1">
    <location>
        <begin position="75"/>
        <end position="86"/>
    </location>
</feature>
<evidence type="ECO:0000313" key="2">
    <source>
        <dbReference type="EMBL" id="WVZ90700.1"/>
    </source>
</evidence>
<dbReference type="Proteomes" id="UP001341281">
    <property type="component" value="Chromosome 08"/>
</dbReference>
<organism evidence="2 3">
    <name type="scientific">Paspalum notatum var. saurae</name>
    <dbReference type="NCBI Taxonomy" id="547442"/>
    <lineage>
        <taxon>Eukaryota</taxon>
        <taxon>Viridiplantae</taxon>
        <taxon>Streptophyta</taxon>
        <taxon>Embryophyta</taxon>
        <taxon>Tracheophyta</taxon>
        <taxon>Spermatophyta</taxon>
        <taxon>Magnoliopsida</taxon>
        <taxon>Liliopsida</taxon>
        <taxon>Poales</taxon>
        <taxon>Poaceae</taxon>
        <taxon>PACMAD clade</taxon>
        <taxon>Panicoideae</taxon>
        <taxon>Andropogonodae</taxon>
        <taxon>Paspaleae</taxon>
        <taxon>Paspalinae</taxon>
        <taxon>Paspalum</taxon>
    </lineage>
</organism>
<feature type="compositionally biased region" description="Basic and acidic residues" evidence="1">
    <location>
        <begin position="63"/>
        <end position="74"/>
    </location>
</feature>
<gene>
    <name evidence="2" type="ORF">U9M48_036980</name>
</gene>
<keyword evidence="3" id="KW-1185">Reference proteome</keyword>
<evidence type="ECO:0000256" key="1">
    <source>
        <dbReference type="SAM" id="MobiDB-lite"/>
    </source>
</evidence>
<sequence length="175" mass="17836">MRGDSSGPALPAASGATGGARDGGGPALPVASGTTGVPAREAAGGACNGGEGGVPALPAAGGARDDPVWEEGGRRRPRRRRGRRPRAPGGWRCPRRPHALELDVTVAGKAKGWPNAQGTEAMPGLSATRMLLALQLGEMEPEQRCTARQGSAGPPILDREEVVCDRHVCALPLCA</sequence>
<proteinExistence type="predicted"/>
<reference evidence="2 3" key="1">
    <citation type="submission" date="2024-02" db="EMBL/GenBank/DDBJ databases">
        <title>High-quality chromosome-scale genome assembly of Pensacola bahiagrass (Paspalum notatum Flugge var. saurae).</title>
        <authorList>
            <person name="Vega J.M."/>
            <person name="Podio M."/>
            <person name="Orjuela J."/>
            <person name="Siena L.A."/>
            <person name="Pessino S.C."/>
            <person name="Combes M.C."/>
            <person name="Mariac C."/>
            <person name="Albertini E."/>
            <person name="Pupilli F."/>
            <person name="Ortiz J.P.A."/>
            <person name="Leblanc O."/>
        </authorList>
    </citation>
    <scope>NUCLEOTIDE SEQUENCE [LARGE SCALE GENOMIC DNA]</scope>
    <source>
        <strain evidence="2">R1</strain>
        <tissue evidence="2">Leaf</tissue>
    </source>
</reference>